<dbReference type="Gene3D" id="2.60.40.1220">
    <property type="match status" value="1"/>
</dbReference>
<evidence type="ECO:0000256" key="9">
    <source>
        <dbReference type="SAM" id="Phobius"/>
    </source>
</evidence>
<proteinExistence type="predicted"/>
<keyword evidence="6 9" id="KW-1133">Transmembrane helix</keyword>
<feature type="transmembrane region" description="Helical" evidence="9">
    <location>
        <begin position="231"/>
        <end position="251"/>
    </location>
</feature>
<dbReference type="PANTHER" id="PTHR34820">
    <property type="entry name" value="INNER MEMBRANE PROTEIN YEBZ"/>
    <property type="match status" value="1"/>
</dbReference>
<dbReference type="Pfam" id="PF04234">
    <property type="entry name" value="CopC"/>
    <property type="match status" value="1"/>
</dbReference>
<organism evidence="13 14">
    <name type="scientific">Nocardioides plantarum</name>
    <dbReference type="NCBI Taxonomy" id="29299"/>
    <lineage>
        <taxon>Bacteria</taxon>
        <taxon>Bacillati</taxon>
        <taxon>Actinomycetota</taxon>
        <taxon>Actinomycetes</taxon>
        <taxon>Propionibacteriales</taxon>
        <taxon>Nocardioidaceae</taxon>
        <taxon>Nocardioides</taxon>
    </lineage>
</organism>
<keyword evidence="8 9" id="KW-0472">Membrane</keyword>
<feature type="transmembrane region" description="Helical" evidence="9">
    <location>
        <begin position="290"/>
        <end position="310"/>
    </location>
</feature>
<dbReference type="Proteomes" id="UP001589750">
    <property type="component" value="Unassembled WGS sequence"/>
</dbReference>
<dbReference type="SUPFAM" id="SSF81296">
    <property type="entry name" value="E set domains"/>
    <property type="match status" value="1"/>
</dbReference>
<evidence type="ECO:0000256" key="2">
    <source>
        <dbReference type="ARBA" id="ARBA00022475"/>
    </source>
</evidence>
<evidence type="ECO:0000313" key="13">
    <source>
        <dbReference type="EMBL" id="MFB9313514.1"/>
    </source>
</evidence>
<dbReference type="InterPro" id="IPR013783">
    <property type="entry name" value="Ig-like_fold"/>
</dbReference>
<keyword evidence="14" id="KW-1185">Reference proteome</keyword>
<feature type="transmembrane region" description="Helical" evidence="9">
    <location>
        <begin position="322"/>
        <end position="349"/>
    </location>
</feature>
<feature type="transmembrane region" description="Helical" evidence="9">
    <location>
        <begin position="181"/>
        <end position="203"/>
    </location>
</feature>
<evidence type="ECO:0000313" key="14">
    <source>
        <dbReference type="Proteomes" id="UP001589750"/>
    </source>
</evidence>
<dbReference type="InterPro" id="IPR008457">
    <property type="entry name" value="Cu-R_CopD_dom"/>
</dbReference>
<evidence type="ECO:0000256" key="6">
    <source>
        <dbReference type="ARBA" id="ARBA00022989"/>
    </source>
</evidence>
<keyword evidence="4" id="KW-0479">Metal-binding</keyword>
<evidence type="ECO:0000259" key="12">
    <source>
        <dbReference type="Pfam" id="PF05425"/>
    </source>
</evidence>
<dbReference type="PANTHER" id="PTHR34820:SF4">
    <property type="entry name" value="INNER MEMBRANE PROTEIN YEBZ"/>
    <property type="match status" value="1"/>
</dbReference>
<keyword evidence="7" id="KW-0186">Copper</keyword>
<gene>
    <name evidence="13" type="ORF">ACFFRI_10720</name>
</gene>
<dbReference type="RefSeq" id="WP_140007866.1">
    <property type="nucleotide sequence ID" value="NZ_JBHMDG010000012.1"/>
</dbReference>
<evidence type="ECO:0000256" key="3">
    <source>
        <dbReference type="ARBA" id="ARBA00022692"/>
    </source>
</evidence>
<protein>
    <submittedName>
        <fullName evidence="13">Copper resistance protein CopC</fullName>
    </submittedName>
</protein>
<keyword evidence="2" id="KW-1003">Cell membrane</keyword>
<feature type="transmembrane region" description="Helical" evidence="9">
    <location>
        <begin position="149"/>
        <end position="169"/>
    </location>
</feature>
<evidence type="ECO:0000256" key="7">
    <source>
        <dbReference type="ARBA" id="ARBA00023008"/>
    </source>
</evidence>
<feature type="chain" id="PRO_5045061102" evidence="10">
    <location>
        <begin position="28"/>
        <end position="554"/>
    </location>
</feature>
<evidence type="ECO:0000259" key="11">
    <source>
        <dbReference type="Pfam" id="PF04234"/>
    </source>
</evidence>
<feature type="signal peptide" evidence="10">
    <location>
        <begin position="1"/>
        <end position="27"/>
    </location>
</feature>
<dbReference type="InterPro" id="IPR032694">
    <property type="entry name" value="CopC/D"/>
</dbReference>
<evidence type="ECO:0000256" key="10">
    <source>
        <dbReference type="SAM" id="SignalP"/>
    </source>
</evidence>
<comment type="caution">
    <text evidence="13">The sequence shown here is derived from an EMBL/GenBank/DDBJ whole genome shotgun (WGS) entry which is preliminary data.</text>
</comment>
<reference evidence="13 14" key="1">
    <citation type="submission" date="2024-09" db="EMBL/GenBank/DDBJ databases">
        <authorList>
            <person name="Sun Q."/>
            <person name="Mori K."/>
        </authorList>
    </citation>
    <scope>NUCLEOTIDE SEQUENCE [LARGE SCALE GENOMIC DNA]</scope>
    <source>
        <strain evidence="13 14">JCM 9626</strain>
    </source>
</reference>
<dbReference type="InterPro" id="IPR014756">
    <property type="entry name" value="Ig_E-set"/>
</dbReference>
<sequence>MTRRAGLLLAALTTILFVVGSAGPASAHATLVSTDPAEGSVLASTPDVVTFTFDEPVSLPGKAVQVFDATGEPVDSDSSSRDAVITTDLPESLDDGSYVIVWRAISADGHPIAGSLTFSIGAPSPQVAAPRVPDADPADVRNVLSVFQALSYVGLLLAAGLVLFWAWAVRDVRLDVAVRDRVLKVAWSATGVALVAGVALIPLTGAYQQGLPLDQLGDSAAVDLSLVGDDVIVLGLQAVGLVAALVLVVRASLTTRRLAVGAAAVAALSPAIVGHSRAIDPVWLMVATDLLHLAAGATWFGGLVGLVLVLKPLAGRERDAALVLTRFSGVAAGLLGLLAVSGTLMGWRILGAWAPLFDTTYGRLLLIKVGIAAVVALVAGFNRWRVLPAAAGAGVSGHEARRGAVLRVRTVVRVEAGLLVVLLGVTGFLTNQSPREAPPDRAPVASRVSVGVLEEDSGMKVLATMTPRTTGPNTITVQVQDQSGEPLTAYAEPSVSVSSADGSVDLGQQPVVPAAAGTYVVETVVPTPGTWVVQVSLRTSEFDNPVTTVEFEVK</sequence>
<evidence type="ECO:0000256" key="8">
    <source>
        <dbReference type="ARBA" id="ARBA00023136"/>
    </source>
</evidence>
<comment type="subcellular location">
    <subcellularLocation>
        <location evidence="1">Cell membrane</location>
        <topology evidence="1">Multi-pass membrane protein</topology>
    </subcellularLocation>
</comment>
<dbReference type="InterPro" id="IPR014755">
    <property type="entry name" value="Cu-Rt/internalin_Ig-like"/>
</dbReference>
<evidence type="ECO:0000256" key="4">
    <source>
        <dbReference type="ARBA" id="ARBA00022723"/>
    </source>
</evidence>
<dbReference type="InterPro" id="IPR007348">
    <property type="entry name" value="CopC_dom"/>
</dbReference>
<feature type="domain" description="Copper resistance protein D" evidence="12">
    <location>
        <begin position="323"/>
        <end position="429"/>
    </location>
</feature>
<evidence type="ECO:0000256" key="5">
    <source>
        <dbReference type="ARBA" id="ARBA00022729"/>
    </source>
</evidence>
<evidence type="ECO:0000256" key="1">
    <source>
        <dbReference type="ARBA" id="ARBA00004651"/>
    </source>
</evidence>
<keyword evidence="5 10" id="KW-0732">Signal</keyword>
<feature type="transmembrane region" description="Helical" evidence="9">
    <location>
        <begin position="258"/>
        <end position="278"/>
    </location>
</feature>
<dbReference type="Gene3D" id="2.60.40.10">
    <property type="entry name" value="Immunoglobulins"/>
    <property type="match status" value="1"/>
</dbReference>
<dbReference type="EMBL" id="JBHMDG010000012">
    <property type="protein sequence ID" value="MFB9313514.1"/>
    <property type="molecule type" value="Genomic_DNA"/>
</dbReference>
<feature type="transmembrane region" description="Helical" evidence="9">
    <location>
        <begin position="361"/>
        <end position="381"/>
    </location>
</feature>
<accession>A0ABV5K9V3</accession>
<keyword evidence="3 9" id="KW-0812">Transmembrane</keyword>
<dbReference type="Pfam" id="PF05425">
    <property type="entry name" value="CopD"/>
    <property type="match status" value="1"/>
</dbReference>
<name>A0ABV5K9V3_9ACTN</name>
<feature type="domain" description="CopC" evidence="11">
    <location>
        <begin position="28"/>
        <end position="120"/>
    </location>
</feature>
<feature type="transmembrane region" description="Helical" evidence="9">
    <location>
        <begin position="411"/>
        <end position="429"/>
    </location>
</feature>